<protein>
    <submittedName>
        <fullName evidence="2">Uncharacterized protein</fullName>
    </submittedName>
</protein>
<evidence type="ECO:0000313" key="3">
    <source>
        <dbReference type="Proteomes" id="UP001501074"/>
    </source>
</evidence>
<keyword evidence="3" id="KW-1185">Reference proteome</keyword>
<evidence type="ECO:0000313" key="2">
    <source>
        <dbReference type="EMBL" id="GAA3594383.1"/>
    </source>
</evidence>
<proteinExistence type="predicted"/>
<name>A0ABP6Z1N4_9ACTN</name>
<feature type="compositionally biased region" description="Polar residues" evidence="1">
    <location>
        <begin position="1"/>
        <end position="16"/>
    </location>
</feature>
<feature type="region of interest" description="Disordered" evidence="1">
    <location>
        <begin position="1"/>
        <end position="90"/>
    </location>
</feature>
<dbReference type="RefSeq" id="WP_231484195.1">
    <property type="nucleotide sequence ID" value="NZ_BAAAZO010000001.1"/>
</dbReference>
<organism evidence="2 3">
    <name type="scientific">Kineosporia mesophila</name>
    <dbReference type="NCBI Taxonomy" id="566012"/>
    <lineage>
        <taxon>Bacteria</taxon>
        <taxon>Bacillati</taxon>
        <taxon>Actinomycetota</taxon>
        <taxon>Actinomycetes</taxon>
        <taxon>Kineosporiales</taxon>
        <taxon>Kineosporiaceae</taxon>
        <taxon>Kineosporia</taxon>
    </lineage>
</organism>
<accession>A0ABP6Z1N4</accession>
<sequence>MTDPVNQAAGTPSNLVEGQGVNAGEQDQTASAHGDVRRGGDPQNAPDPREGFAGYPSQKSDEQLTGGSISNDPEAERKDGNSGQDEGLMN</sequence>
<dbReference type="Proteomes" id="UP001501074">
    <property type="component" value="Unassembled WGS sequence"/>
</dbReference>
<dbReference type="EMBL" id="BAAAZO010000001">
    <property type="protein sequence ID" value="GAA3594383.1"/>
    <property type="molecule type" value="Genomic_DNA"/>
</dbReference>
<evidence type="ECO:0000256" key="1">
    <source>
        <dbReference type="SAM" id="MobiDB-lite"/>
    </source>
</evidence>
<reference evidence="3" key="1">
    <citation type="journal article" date="2019" name="Int. J. Syst. Evol. Microbiol.">
        <title>The Global Catalogue of Microorganisms (GCM) 10K type strain sequencing project: providing services to taxonomists for standard genome sequencing and annotation.</title>
        <authorList>
            <consortium name="The Broad Institute Genomics Platform"/>
            <consortium name="The Broad Institute Genome Sequencing Center for Infectious Disease"/>
            <person name="Wu L."/>
            <person name="Ma J."/>
        </authorList>
    </citation>
    <scope>NUCLEOTIDE SEQUENCE [LARGE SCALE GENOMIC DNA]</scope>
    <source>
        <strain evidence="3">JCM 16902</strain>
    </source>
</reference>
<gene>
    <name evidence="2" type="ORF">GCM10022223_06780</name>
</gene>
<comment type="caution">
    <text evidence="2">The sequence shown here is derived from an EMBL/GenBank/DDBJ whole genome shotgun (WGS) entry which is preliminary data.</text>
</comment>